<proteinExistence type="predicted"/>
<dbReference type="AlphaFoldDB" id="A0A1S7SAK5"/>
<name>A0A1S7SAK5_AGRTU</name>
<protein>
    <submittedName>
        <fullName evidence="1">Uncharacterized protein</fullName>
    </submittedName>
</protein>
<gene>
    <name evidence="1" type="ORF">AGR4C_pa50039</name>
</gene>
<dbReference type="Proteomes" id="UP000191897">
    <property type="component" value="Unassembled WGS sequence"/>
</dbReference>
<accession>A0A1S7SAK5</accession>
<dbReference type="EMBL" id="FBWC01000036">
    <property type="protein sequence ID" value="CUX65546.1"/>
    <property type="molecule type" value="Genomic_DNA"/>
</dbReference>
<reference evidence="1 2" key="1">
    <citation type="submission" date="2016-01" db="EMBL/GenBank/DDBJ databases">
        <authorList>
            <person name="Oliw E.H."/>
        </authorList>
    </citation>
    <scope>NUCLEOTIDE SEQUENCE [LARGE SCALE GENOMIC DNA]</scope>
    <source>
        <strain evidence="1 2">Kerr 14</strain>
    </source>
</reference>
<evidence type="ECO:0000313" key="1">
    <source>
        <dbReference type="EMBL" id="CUX65546.1"/>
    </source>
</evidence>
<sequence>MQPRETWLAGKFGDITRAKGYTMLTWLHAGTAVCHNVSADPFGQSFLPLLSTLNFGASLTSDRYTHCLIFNFAGARRSGLLHLHFSSSREPFASTAMPSVGDVAGISTATIKDLKEHPVSWSHTSSMRVDIPKLLFVYPATFHLKEDCEALIKALEACPGEGISIARLGQKLPGNEAAWIPLPELHLQFLVPGRIEPAALWSLACEGTVKIVTLETDSDNLSLRWRGYAPMTRDELITPQHIPAQADPPALARLVSTLCRPVHRYPLFETGIERTIGGLSGSKLEELKQHPVSRSTVQDQN</sequence>
<evidence type="ECO:0000313" key="2">
    <source>
        <dbReference type="Proteomes" id="UP000191897"/>
    </source>
</evidence>
<organism evidence="1 2">
    <name type="scientific">Agrobacterium tumefaciens str. Kerr 14</name>
    <dbReference type="NCBI Taxonomy" id="1183424"/>
    <lineage>
        <taxon>Bacteria</taxon>
        <taxon>Pseudomonadati</taxon>
        <taxon>Pseudomonadota</taxon>
        <taxon>Alphaproteobacteria</taxon>
        <taxon>Hyphomicrobiales</taxon>
        <taxon>Rhizobiaceae</taxon>
        <taxon>Rhizobium/Agrobacterium group</taxon>
        <taxon>Agrobacterium</taxon>
        <taxon>Agrobacterium tumefaciens complex</taxon>
    </lineage>
</organism>